<evidence type="ECO:0000256" key="1">
    <source>
        <dbReference type="SAM" id="Coils"/>
    </source>
</evidence>
<accession>A0A7S1PR27</accession>
<keyword evidence="1" id="KW-0175">Coiled coil</keyword>
<organism evidence="3">
    <name type="scientific">Alexandrium catenella</name>
    <name type="common">Red tide dinoflagellate</name>
    <name type="synonym">Gonyaulax catenella</name>
    <dbReference type="NCBI Taxonomy" id="2925"/>
    <lineage>
        <taxon>Eukaryota</taxon>
        <taxon>Sar</taxon>
        <taxon>Alveolata</taxon>
        <taxon>Dinophyceae</taxon>
        <taxon>Gonyaulacales</taxon>
        <taxon>Pyrocystaceae</taxon>
        <taxon>Alexandrium</taxon>
    </lineage>
</organism>
<evidence type="ECO:0000256" key="2">
    <source>
        <dbReference type="SAM" id="MobiDB-lite"/>
    </source>
</evidence>
<sequence>MGKRKTGPLREPEEEAVEPKESKKKSRFTHVSELSYESLQSRATELESDVQQVRRGLERLKGNNTTLYGNTEAKILNNRLRRAETAYGEVQRELVKRLQEMQRDPARLAQHPLGSSLRHVAQLMRFGLGPDALPVAPAASSALPSLPLGPAVPQPAAPLLSVPGLMGALGAGPMPAAFRHLGAVPPAPPHGVLTVGGLAQSPHVGAIGGGLLAAPQMLPHFG</sequence>
<proteinExistence type="predicted"/>
<gene>
    <name evidence="3" type="ORF">ACAT0790_LOCUS4432</name>
</gene>
<protein>
    <submittedName>
        <fullName evidence="3">Uncharacterized protein</fullName>
    </submittedName>
</protein>
<reference evidence="3" key="1">
    <citation type="submission" date="2021-01" db="EMBL/GenBank/DDBJ databases">
        <authorList>
            <person name="Corre E."/>
            <person name="Pelletier E."/>
            <person name="Niang G."/>
            <person name="Scheremetjew M."/>
            <person name="Finn R."/>
            <person name="Kale V."/>
            <person name="Holt S."/>
            <person name="Cochrane G."/>
            <person name="Meng A."/>
            <person name="Brown T."/>
            <person name="Cohen L."/>
        </authorList>
    </citation>
    <scope>NUCLEOTIDE SEQUENCE</scope>
    <source>
        <strain evidence="3">OF101</strain>
    </source>
</reference>
<feature type="region of interest" description="Disordered" evidence="2">
    <location>
        <begin position="1"/>
        <end position="31"/>
    </location>
</feature>
<dbReference type="EMBL" id="HBGE01007358">
    <property type="protein sequence ID" value="CAD9094597.1"/>
    <property type="molecule type" value="Transcribed_RNA"/>
</dbReference>
<name>A0A7S1PR27_ALECA</name>
<dbReference type="AlphaFoldDB" id="A0A7S1PR27"/>
<evidence type="ECO:0000313" key="3">
    <source>
        <dbReference type="EMBL" id="CAD9094597.1"/>
    </source>
</evidence>
<feature type="coiled-coil region" evidence="1">
    <location>
        <begin position="36"/>
        <end position="93"/>
    </location>
</feature>